<evidence type="ECO:0000313" key="3">
    <source>
        <dbReference type="EMBL" id="CUN71423.1"/>
    </source>
</evidence>
<organism evidence="3 4">
    <name type="scientific">Blautia wexlerae</name>
    <dbReference type="NCBI Taxonomy" id="418240"/>
    <lineage>
        <taxon>Bacteria</taxon>
        <taxon>Bacillati</taxon>
        <taxon>Bacillota</taxon>
        <taxon>Clostridia</taxon>
        <taxon>Lachnospirales</taxon>
        <taxon>Lachnospiraceae</taxon>
        <taxon>Blautia</taxon>
    </lineage>
</organism>
<accession>A0A173Z6K0</accession>
<dbReference type="AlphaFoldDB" id="A0A173Z6K0"/>
<dbReference type="EMBL" id="CYZN01000005">
    <property type="protein sequence ID" value="CUN71423.1"/>
    <property type="molecule type" value="Genomic_DNA"/>
</dbReference>
<feature type="domain" description="DUF6128" evidence="2">
    <location>
        <begin position="251"/>
        <end position="320"/>
    </location>
</feature>
<gene>
    <name evidence="3" type="ORF">ERS852478_00860</name>
</gene>
<feature type="compositionally biased region" description="Polar residues" evidence="1">
    <location>
        <begin position="186"/>
        <end position="223"/>
    </location>
</feature>
<protein>
    <recommendedName>
        <fullName evidence="2">DUF6128 domain-containing protein</fullName>
    </recommendedName>
</protein>
<dbReference type="RefSeq" id="WP_055199826.1">
    <property type="nucleotide sequence ID" value="NZ_BTHH01000004.1"/>
</dbReference>
<dbReference type="InterPro" id="IPR046131">
    <property type="entry name" value="DUF6128"/>
</dbReference>
<dbReference type="Proteomes" id="UP000095431">
    <property type="component" value="Unassembled WGS sequence"/>
</dbReference>
<evidence type="ECO:0000313" key="4">
    <source>
        <dbReference type="Proteomes" id="UP000095431"/>
    </source>
</evidence>
<dbReference type="eggNOG" id="ENOG5030VT8">
    <property type="taxonomic scope" value="Bacteria"/>
</dbReference>
<evidence type="ECO:0000259" key="2">
    <source>
        <dbReference type="Pfam" id="PF19623"/>
    </source>
</evidence>
<feature type="region of interest" description="Disordered" evidence="1">
    <location>
        <begin position="165"/>
        <end position="240"/>
    </location>
</feature>
<proteinExistence type="predicted"/>
<reference evidence="3 4" key="1">
    <citation type="submission" date="2015-09" db="EMBL/GenBank/DDBJ databases">
        <authorList>
            <consortium name="Pathogen Informatics"/>
        </authorList>
    </citation>
    <scope>NUCLEOTIDE SEQUENCE [LARGE SCALE GENOMIC DNA]</scope>
    <source>
        <strain evidence="3 4">2789STDY5834863</strain>
    </source>
</reference>
<feature type="compositionally biased region" description="Basic and acidic residues" evidence="1">
    <location>
        <begin position="167"/>
        <end position="181"/>
    </location>
</feature>
<sequence length="347" mass="39008">MAGYRRFIAYVYDYESGKKGSNCGFIKVEVKDQQCSVEIHLHCPGLPENVKCNIYGFTRKDGLINGILLDTCETEKETVECLIITDATDMNDSGVAMGKLGGMIITSDTGGFFGTEWDDQPIRPENFHEIKAMPDADIPESAKITSQKPEVPADMVLQEMPEELEDISEKPEDTSLTKVPDDSLSIEPSANIPAQGTSDNKPGTESSYISDNTVEDSNSSENAGNPVPERNAENRKTSAEFSPFSDGELISAWKIHLDDLKHFPRHYCALRNNRFLQYGHYNFGYLLLGQRNNGQYILGVPGVYNQQERFMANMFGFPYFKESSYIEIPKMRGGYWYRLIDAPDSHR</sequence>
<name>A0A173Z6K0_9FIRM</name>
<evidence type="ECO:0000256" key="1">
    <source>
        <dbReference type="SAM" id="MobiDB-lite"/>
    </source>
</evidence>
<dbReference type="Pfam" id="PF19623">
    <property type="entry name" value="DUF6128"/>
    <property type="match status" value="1"/>
</dbReference>